<proteinExistence type="predicted"/>
<evidence type="ECO:0000313" key="1">
    <source>
        <dbReference type="EMBL" id="MCY9528228.1"/>
    </source>
</evidence>
<organism evidence="1 2">
    <name type="scientific">Paenibacillus alvei</name>
    <name type="common">Bacillus alvei</name>
    <dbReference type="NCBI Taxonomy" id="44250"/>
    <lineage>
        <taxon>Bacteria</taxon>
        <taxon>Bacillati</taxon>
        <taxon>Bacillota</taxon>
        <taxon>Bacilli</taxon>
        <taxon>Bacillales</taxon>
        <taxon>Paenibacillaceae</taxon>
        <taxon>Paenibacillus</taxon>
    </lineage>
</organism>
<dbReference type="SUPFAM" id="SSF160631">
    <property type="entry name" value="SMI1/KNR4-like"/>
    <property type="match status" value="1"/>
</dbReference>
<comment type="caution">
    <text evidence="1">The sequence shown here is derived from an EMBL/GenBank/DDBJ whole genome shotgun (WGS) entry which is preliminary data.</text>
</comment>
<name>A0ABT4E6V8_PAEAL</name>
<dbReference type="Proteomes" id="UP001527090">
    <property type="component" value="Unassembled WGS sequence"/>
</dbReference>
<reference evidence="1 2" key="1">
    <citation type="submission" date="2022-05" db="EMBL/GenBank/DDBJ databases">
        <title>Genome Sequencing of Bee-Associated Microbes.</title>
        <authorList>
            <person name="Dunlap C."/>
        </authorList>
    </citation>
    <scope>NUCLEOTIDE SEQUENCE [LARGE SCALE GENOMIC DNA]</scope>
    <source>
        <strain evidence="1 2">NRRL NRS-750</strain>
    </source>
</reference>
<protein>
    <submittedName>
        <fullName evidence="1">Uncharacterized protein</fullName>
    </submittedName>
</protein>
<evidence type="ECO:0000313" key="2">
    <source>
        <dbReference type="Proteomes" id="UP001527090"/>
    </source>
</evidence>
<gene>
    <name evidence="1" type="ORF">M5X04_02605</name>
</gene>
<dbReference type="RefSeq" id="WP_021254176.1">
    <property type="nucleotide sequence ID" value="NZ_JAMDLY010000005.1"/>
</dbReference>
<accession>A0ABT4E6V8</accession>
<keyword evidence="2" id="KW-1185">Reference proteome</keyword>
<dbReference type="InterPro" id="IPR037883">
    <property type="entry name" value="Knr4/Smi1-like_sf"/>
</dbReference>
<sequence length="162" mass="18562">MNDHLKNIIDKLTESLENIPNGILIGQIRKGNSTPEIEEDERHVLVEYIEFLKVCDGASLGQIDLFPSSELSRNQFYVESLEGGKEAWLFIGLVLYEPIVISKTSGNVYRFYRDVPTDTPEECFGSLNNFLMEYALGKKYIDIVPVDNDDEWTNLLRELNLL</sequence>
<dbReference type="EMBL" id="JAMDLY010000005">
    <property type="protein sequence ID" value="MCY9528228.1"/>
    <property type="molecule type" value="Genomic_DNA"/>
</dbReference>